<dbReference type="AlphaFoldDB" id="A0A4R6TW93"/>
<reference evidence="13 14" key="1">
    <citation type="submission" date="2019-03" db="EMBL/GenBank/DDBJ databases">
        <title>Genomic Encyclopedia of Type Strains, Phase IV (KMG-IV): sequencing the most valuable type-strain genomes for metagenomic binning, comparative biology and taxonomic classification.</title>
        <authorList>
            <person name="Goeker M."/>
        </authorList>
    </citation>
    <scope>NUCLEOTIDE SEQUENCE [LARGE SCALE GENOMIC DNA]</scope>
    <source>
        <strain evidence="13 14">DSM 28679</strain>
    </source>
</reference>
<feature type="domain" description="Guanylate kinase-like" evidence="12">
    <location>
        <begin position="7"/>
        <end position="185"/>
    </location>
</feature>
<evidence type="ECO:0000256" key="9">
    <source>
        <dbReference type="ARBA" id="ARBA00022840"/>
    </source>
</evidence>
<accession>A0A4R6TW93</accession>
<dbReference type="SMART" id="SM00072">
    <property type="entry name" value="GuKc"/>
    <property type="match status" value="1"/>
</dbReference>
<evidence type="ECO:0000256" key="6">
    <source>
        <dbReference type="ARBA" id="ARBA00022679"/>
    </source>
</evidence>
<dbReference type="Proteomes" id="UP000294575">
    <property type="component" value="Unassembled WGS sequence"/>
</dbReference>
<dbReference type="GO" id="GO:0005829">
    <property type="term" value="C:cytosol"/>
    <property type="evidence" value="ECO:0007669"/>
    <property type="project" value="TreeGrafter"/>
</dbReference>
<dbReference type="GO" id="GO:0005524">
    <property type="term" value="F:ATP binding"/>
    <property type="evidence" value="ECO:0007669"/>
    <property type="project" value="UniProtKB-UniRule"/>
</dbReference>
<evidence type="ECO:0000256" key="10">
    <source>
        <dbReference type="ARBA" id="ARBA00030128"/>
    </source>
</evidence>
<evidence type="ECO:0000313" key="14">
    <source>
        <dbReference type="Proteomes" id="UP000294575"/>
    </source>
</evidence>
<gene>
    <name evidence="11" type="primary">gmk</name>
    <name evidence="13" type="ORF">DFQ45_10519</name>
</gene>
<dbReference type="HAMAP" id="MF_00328">
    <property type="entry name" value="Guanylate_kinase"/>
    <property type="match status" value="1"/>
</dbReference>
<keyword evidence="6 11" id="KW-0808">Transferase</keyword>
<dbReference type="InterPro" id="IPR020590">
    <property type="entry name" value="Guanylate_kinase_CS"/>
</dbReference>
<dbReference type="RefSeq" id="WP_101497125.1">
    <property type="nucleotide sequence ID" value="NZ_LNJZ01000008.1"/>
</dbReference>
<evidence type="ECO:0000256" key="7">
    <source>
        <dbReference type="ARBA" id="ARBA00022741"/>
    </source>
</evidence>
<keyword evidence="8 11" id="KW-0418">Kinase</keyword>
<sequence length="209" mass="23223">MSRQGTGTLYIISAPSGAGKTSLVKALLDDLPFVRVSVSHTTRAARPGESDGVNYHFTSVDDFQAMIGRGEFLEHAEVFGNYYGTSHPWVRQTLAQGHDLILEIDWQGAQQVRRLAPDACSVFILPPSTAALRQRLNNRGQDNGDIIESRMQQAAAEMSHYVEYDYLIINDDFNLALNELKSIFISGRLKQSAQQQRHGELLSMLLQGS</sequence>
<evidence type="ECO:0000256" key="5">
    <source>
        <dbReference type="ARBA" id="ARBA00022490"/>
    </source>
</evidence>
<proteinExistence type="inferred from homology"/>
<dbReference type="InterPro" id="IPR027417">
    <property type="entry name" value="P-loop_NTPase"/>
</dbReference>
<evidence type="ECO:0000256" key="1">
    <source>
        <dbReference type="ARBA" id="ARBA00004496"/>
    </source>
</evidence>
<comment type="catalytic activity">
    <reaction evidence="11">
        <text>GMP + ATP = GDP + ADP</text>
        <dbReference type="Rhea" id="RHEA:20780"/>
        <dbReference type="ChEBI" id="CHEBI:30616"/>
        <dbReference type="ChEBI" id="CHEBI:58115"/>
        <dbReference type="ChEBI" id="CHEBI:58189"/>
        <dbReference type="ChEBI" id="CHEBI:456216"/>
        <dbReference type="EC" id="2.7.4.8"/>
    </reaction>
</comment>
<keyword evidence="7 11" id="KW-0547">Nucleotide-binding</keyword>
<dbReference type="CDD" id="cd00071">
    <property type="entry name" value="GMPK"/>
    <property type="match status" value="1"/>
</dbReference>
<dbReference type="PROSITE" id="PS00856">
    <property type="entry name" value="GUANYLATE_KINASE_1"/>
    <property type="match status" value="1"/>
</dbReference>
<dbReference type="NCBIfam" id="TIGR03263">
    <property type="entry name" value="guanyl_kin"/>
    <property type="match status" value="1"/>
</dbReference>
<keyword evidence="9 11" id="KW-0067">ATP-binding</keyword>
<dbReference type="OrthoDB" id="9808150at2"/>
<evidence type="ECO:0000313" key="13">
    <source>
        <dbReference type="EMBL" id="TDQ38108.1"/>
    </source>
</evidence>
<dbReference type="EMBL" id="SNYK01000005">
    <property type="protein sequence ID" value="TDQ38108.1"/>
    <property type="molecule type" value="Genomic_DNA"/>
</dbReference>
<dbReference type="GO" id="GO:0004385">
    <property type="term" value="F:GMP kinase activity"/>
    <property type="evidence" value="ECO:0007669"/>
    <property type="project" value="UniProtKB-UniRule"/>
</dbReference>
<evidence type="ECO:0000256" key="4">
    <source>
        <dbReference type="ARBA" id="ARBA00016296"/>
    </source>
</evidence>
<dbReference type="InterPro" id="IPR017665">
    <property type="entry name" value="Guanylate_kinase"/>
</dbReference>
<feature type="binding site" evidence="11">
    <location>
        <begin position="14"/>
        <end position="21"/>
    </location>
    <ligand>
        <name>ATP</name>
        <dbReference type="ChEBI" id="CHEBI:30616"/>
    </ligand>
</feature>
<dbReference type="PANTHER" id="PTHR23117">
    <property type="entry name" value="GUANYLATE KINASE-RELATED"/>
    <property type="match status" value="1"/>
</dbReference>
<comment type="subcellular location">
    <subcellularLocation>
        <location evidence="1 11">Cytoplasm</location>
    </subcellularLocation>
</comment>
<keyword evidence="5 11" id="KW-0963">Cytoplasm</keyword>
<dbReference type="Gene3D" id="3.30.63.10">
    <property type="entry name" value="Guanylate Kinase phosphate binding domain"/>
    <property type="match status" value="1"/>
</dbReference>
<evidence type="ECO:0000256" key="11">
    <source>
        <dbReference type="HAMAP-Rule" id="MF_00328"/>
    </source>
</evidence>
<dbReference type="PANTHER" id="PTHR23117:SF13">
    <property type="entry name" value="GUANYLATE KINASE"/>
    <property type="match status" value="1"/>
</dbReference>
<comment type="function">
    <text evidence="11">Essential for recycling GMP and indirectly, cGMP.</text>
</comment>
<comment type="similarity">
    <text evidence="2 11">Belongs to the guanylate kinase family.</text>
</comment>
<dbReference type="FunFam" id="3.30.63.10:FF:000002">
    <property type="entry name" value="Guanylate kinase 1"/>
    <property type="match status" value="1"/>
</dbReference>
<dbReference type="PROSITE" id="PS50052">
    <property type="entry name" value="GUANYLATE_KINASE_2"/>
    <property type="match status" value="1"/>
</dbReference>
<evidence type="ECO:0000259" key="12">
    <source>
        <dbReference type="PROSITE" id="PS50052"/>
    </source>
</evidence>
<protein>
    <recommendedName>
        <fullName evidence="4 11">Guanylate kinase</fullName>
        <ecNumber evidence="3 11">2.7.4.8</ecNumber>
    </recommendedName>
    <alternativeName>
        <fullName evidence="10 11">GMP kinase</fullName>
    </alternativeName>
</protein>
<evidence type="ECO:0000256" key="3">
    <source>
        <dbReference type="ARBA" id="ARBA00012961"/>
    </source>
</evidence>
<organism evidence="13 14">
    <name type="scientific">Thiopseudomonas denitrificans</name>
    <dbReference type="NCBI Taxonomy" id="1501432"/>
    <lineage>
        <taxon>Bacteria</taxon>
        <taxon>Pseudomonadati</taxon>
        <taxon>Pseudomonadota</taxon>
        <taxon>Gammaproteobacteria</taxon>
        <taxon>Pseudomonadales</taxon>
        <taxon>Pseudomonadaceae</taxon>
        <taxon>Thiopseudomonas</taxon>
    </lineage>
</organism>
<name>A0A4R6TW93_9GAMM</name>
<dbReference type="InterPro" id="IPR008144">
    <property type="entry name" value="Guanylate_kin-like_dom"/>
</dbReference>
<comment type="caution">
    <text evidence="13">The sequence shown here is derived from an EMBL/GenBank/DDBJ whole genome shotgun (WGS) entry which is preliminary data.</text>
</comment>
<dbReference type="SUPFAM" id="SSF52540">
    <property type="entry name" value="P-loop containing nucleoside triphosphate hydrolases"/>
    <property type="match status" value="1"/>
</dbReference>
<evidence type="ECO:0000256" key="2">
    <source>
        <dbReference type="ARBA" id="ARBA00005790"/>
    </source>
</evidence>
<evidence type="ECO:0000256" key="8">
    <source>
        <dbReference type="ARBA" id="ARBA00022777"/>
    </source>
</evidence>
<dbReference type="Pfam" id="PF00625">
    <property type="entry name" value="Guanylate_kin"/>
    <property type="match status" value="1"/>
</dbReference>
<dbReference type="InterPro" id="IPR008145">
    <property type="entry name" value="GK/Ca_channel_bsu"/>
</dbReference>
<dbReference type="FunFam" id="3.40.50.300:FF:000084">
    <property type="entry name" value="Guanylate kinase"/>
    <property type="match status" value="1"/>
</dbReference>
<keyword evidence="14" id="KW-1185">Reference proteome</keyword>
<dbReference type="Gene3D" id="3.40.50.300">
    <property type="entry name" value="P-loop containing nucleotide triphosphate hydrolases"/>
    <property type="match status" value="2"/>
</dbReference>
<dbReference type="EC" id="2.7.4.8" evidence="3 11"/>